<dbReference type="CDD" id="cd04458">
    <property type="entry name" value="CSP_CDS"/>
    <property type="match status" value="1"/>
</dbReference>
<dbReference type="AlphaFoldDB" id="C6SE07"/>
<dbReference type="InterPro" id="IPR052069">
    <property type="entry name" value="Ca-reg_mRNA-binding_domain"/>
</dbReference>
<dbReference type="Pfam" id="PF00313">
    <property type="entry name" value="CSD"/>
    <property type="match status" value="1"/>
</dbReference>
<dbReference type="GO" id="GO:0003730">
    <property type="term" value="F:mRNA 3'-UTR binding"/>
    <property type="evidence" value="ECO:0007669"/>
    <property type="project" value="TreeGrafter"/>
</dbReference>
<proteinExistence type="predicted"/>
<dbReference type="PROSITE" id="PS51857">
    <property type="entry name" value="CSD_2"/>
    <property type="match status" value="1"/>
</dbReference>
<dbReference type="GO" id="GO:0005829">
    <property type="term" value="C:cytosol"/>
    <property type="evidence" value="ECO:0007669"/>
    <property type="project" value="UniProtKB-ARBA"/>
</dbReference>
<dbReference type="SMART" id="SM00894">
    <property type="entry name" value="Excalibur"/>
    <property type="match status" value="1"/>
</dbReference>
<reference evidence="4" key="1">
    <citation type="journal article" date="2008" name="Proc. Natl. Acad. Sci. U.S.A.">
        <title>Whole-genome comparison of disease and carriage strains provides insights into virulence evolution in Neisseria meningitidis.</title>
        <authorList>
            <person name="Schoen C."/>
            <person name="Blom J."/>
            <person name="Claus H."/>
            <person name="Schramm-Glueck A."/>
            <person name="Brandt P."/>
            <person name="Mueller T."/>
            <person name="Goesmann A."/>
            <person name="Joseph B."/>
            <person name="Konietzny S."/>
            <person name="Kurzai O."/>
            <person name="Schmitt C."/>
            <person name="Friedrich T."/>
            <person name="Linke B."/>
            <person name="Vogel U."/>
            <person name="Frosch M."/>
        </authorList>
    </citation>
    <scope>NUCLEOTIDE SEQUENCE</scope>
    <source>
        <strain evidence="4">Alpha153</strain>
    </source>
</reference>
<dbReference type="GO" id="GO:0043488">
    <property type="term" value="P:regulation of mRNA stability"/>
    <property type="evidence" value="ECO:0007669"/>
    <property type="project" value="TreeGrafter"/>
</dbReference>
<dbReference type="PANTHER" id="PTHR12962:SF1">
    <property type="entry name" value="COLD SHOCK DOMAIN-CONTAINING PROTEIN CG9705"/>
    <property type="match status" value="1"/>
</dbReference>
<dbReference type="Pfam" id="PF05901">
    <property type="entry name" value="Excalibur"/>
    <property type="match status" value="1"/>
</dbReference>
<dbReference type="EMBL" id="AM889137">
    <property type="protein sequence ID" value="CBA07630.1"/>
    <property type="molecule type" value="Genomic_DNA"/>
</dbReference>
<gene>
    <name evidence="4" type="ORF">NME_1525</name>
</gene>
<dbReference type="SMART" id="SM00357">
    <property type="entry name" value="CSP"/>
    <property type="match status" value="1"/>
</dbReference>
<dbReference type="InterPro" id="IPR002059">
    <property type="entry name" value="CSP_DNA-bd"/>
</dbReference>
<dbReference type="SUPFAM" id="SSF50249">
    <property type="entry name" value="Nucleic acid-binding proteins"/>
    <property type="match status" value="1"/>
</dbReference>
<dbReference type="Gene3D" id="2.40.50.140">
    <property type="entry name" value="Nucleic acid-binding proteins"/>
    <property type="match status" value="1"/>
</dbReference>
<accession>C6SE07</accession>
<dbReference type="PANTHER" id="PTHR12962">
    <property type="entry name" value="CALCIUM-REGULATED HEAT STABLE PROTEIN CRHSP-24-RELATED"/>
    <property type="match status" value="1"/>
</dbReference>
<dbReference type="InterPro" id="IPR019844">
    <property type="entry name" value="CSD_CS"/>
</dbReference>
<protein>
    <submittedName>
        <fullName evidence="4">Hypothetical cold-shock protein</fullName>
    </submittedName>
</protein>
<evidence type="ECO:0000259" key="3">
    <source>
        <dbReference type="PROSITE" id="PS51857"/>
    </source>
</evidence>
<dbReference type="InterPro" id="IPR011129">
    <property type="entry name" value="CSD"/>
</dbReference>
<sequence>MILKSNNKKGECLMRGVIVKWDDEKGYGFIRIDGGNKEIFCHISDFSPRNPRPEINEAVGFEVVSDGKGRFSAKQIRYLNRERAVSPGYCKKHRKDEESPTSIVQVVLSLSVGLLLVSVIGYKAYQYASEKLTPKQENTPVKTQVLPEIKRQQPDSSPYRCDGRQHCSQMTSCEEAKWFARNCSDTKMDGDGDGIPCENMCGGW</sequence>
<comment type="subcellular location">
    <subcellularLocation>
        <location evidence="2">Cytoplasm</location>
    </subcellularLocation>
</comment>
<name>C6SE07_NEIME</name>
<evidence type="ECO:0000313" key="4">
    <source>
        <dbReference type="EMBL" id="CBA07630.1"/>
    </source>
</evidence>
<dbReference type="InterPro" id="IPR012340">
    <property type="entry name" value="NA-bd_OB-fold"/>
</dbReference>
<organism evidence="4">
    <name type="scientific">Neisseria meningitidis alpha153</name>
    <dbReference type="NCBI Taxonomy" id="663926"/>
    <lineage>
        <taxon>Bacteria</taxon>
        <taxon>Pseudomonadati</taxon>
        <taxon>Pseudomonadota</taxon>
        <taxon>Betaproteobacteria</taxon>
        <taxon>Neisseriales</taxon>
        <taxon>Neisseriaceae</taxon>
        <taxon>Neisseria</taxon>
    </lineage>
</organism>
<evidence type="ECO:0000256" key="1">
    <source>
        <dbReference type="ARBA" id="ARBA00022553"/>
    </source>
</evidence>
<dbReference type="PROSITE" id="PS00352">
    <property type="entry name" value="CSD_1"/>
    <property type="match status" value="1"/>
</dbReference>
<feature type="domain" description="CSD" evidence="3">
    <location>
        <begin position="13"/>
        <end position="78"/>
    </location>
</feature>
<evidence type="ECO:0000256" key="2">
    <source>
        <dbReference type="RuleBase" id="RU000408"/>
    </source>
</evidence>
<keyword evidence="1" id="KW-0597">Phosphoprotein</keyword>
<dbReference type="InterPro" id="IPR008613">
    <property type="entry name" value="Excalibur_Ca-bd_domain"/>
</dbReference>